<reference evidence="3 4" key="1">
    <citation type="submission" date="2020-07" db="EMBL/GenBank/DDBJ databases">
        <title>Gai3-2, isolated from salt lake.</title>
        <authorList>
            <person name="Cui H."/>
            <person name="Shi X."/>
        </authorList>
    </citation>
    <scope>NUCLEOTIDE SEQUENCE [LARGE SCALE GENOMIC DNA]</scope>
    <source>
        <strain evidence="3 4">Gai3-2</strain>
    </source>
</reference>
<proteinExistence type="predicted"/>
<dbReference type="KEGG" id="halg:HUG10_04165"/>
<dbReference type="AlphaFoldDB" id="A0A7D5KHS3"/>
<gene>
    <name evidence="3" type="ORF">HUG10_04165</name>
</gene>
<sequence length="88" mass="9724">MHVTAEEFRFVVHVPADIDSGWSDPEAFQRRIEEVTWDVLDKEETLRSLSETASAGETVTIGTVSMRPPGTVVSHTLSAPEVRSTENP</sequence>
<dbReference type="Pfam" id="PF26445">
    <property type="entry name" value="DUF8124"/>
    <property type="match status" value="1"/>
</dbReference>
<protein>
    <recommendedName>
        <fullName evidence="2">DUF8124 domain-containing protein</fullName>
    </recommendedName>
</protein>
<dbReference type="Proteomes" id="UP000509750">
    <property type="component" value="Chromosome"/>
</dbReference>
<keyword evidence="4" id="KW-1185">Reference proteome</keyword>
<organism evidence="3 4">
    <name type="scientific">Halorarum halophilum</name>
    <dbReference type="NCBI Taxonomy" id="2743090"/>
    <lineage>
        <taxon>Archaea</taxon>
        <taxon>Methanobacteriati</taxon>
        <taxon>Methanobacteriota</taxon>
        <taxon>Stenosarchaea group</taxon>
        <taxon>Halobacteria</taxon>
        <taxon>Halobacteriales</taxon>
        <taxon>Haloferacaceae</taxon>
        <taxon>Halorarum</taxon>
    </lineage>
</organism>
<feature type="domain" description="DUF8124" evidence="2">
    <location>
        <begin position="1"/>
        <end position="80"/>
    </location>
</feature>
<dbReference type="EMBL" id="CP058529">
    <property type="protein sequence ID" value="QLG29416.1"/>
    <property type="molecule type" value="Genomic_DNA"/>
</dbReference>
<evidence type="ECO:0000256" key="1">
    <source>
        <dbReference type="SAM" id="MobiDB-lite"/>
    </source>
</evidence>
<evidence type="ECO:0000259" key="2">
    <source>
        <dbReference type="Pfam" id="PF26445"/>
    </source>
</evidence>
<dbReference type="OrthoDB" id="342204at2157"/>
<accession>A0A7D5KHS3</accession>
<feature type="region of interest" description="Disordered" evidence="1">
    <location>
        <begin position="59"/>
        <end position="88"/>
    </location>
</feature>
<evidence type="ECO:0000313" key="3">
    <source>
        <dbReference type="EMBL" id="QLG29416.1"/>
    </source>
</evidence>
<dbReference type="InterPro" id="IPR058437">
    <property type="entry name" value="DUF8124"/>
</dbReference>
<evidence type="ECO:0000313" key="4">
    <source>
        <dbReference type="Proteomes" id="UP000509750"/>
    </source>
</evidence>
<name>A0A7D5KHS3_9EURY</name>